<feature type="region of interest" description="Disordered" evidence="1">
    <location>
        <begin position="348"/>
        <end position="378"/>
    </location>
</feature>
<evidence type="ECO:0000256" key="1">
    <source>
        <dbReference type="SAM" id="MobiDB-lite"/>
    </source>
</evidence>
<organism evidence="2 3">
    <name type="scientific">Bacilladnaviridae sp. isolate ctdc18</name>
    <dbReference type="NCBI Taxonomy" id="3070177"/>
    <lineage>
        <taxon>Viruses</taxon>
        <taxon>Monodnaviria</taxon>
        <taxon>Shotokuvirae</taxon>
        <taxon>Cressdnaviricota</taxon>
        <taxon>Arfiviricetes</taxon>
        <taxon>Baphyvirales</taxon>
        <taxon>Bacilladnaviridae</taxon>
        <taxon>Protobacilladnavirus</taxon>
        <taxon>Protobacilladnavirus redsnap</taxon>
    </lineage>
</organism>
<protein>
    <recommendedName>
        <fullName evidence="4">Capsid protein</fullName>
    </recommendedName>
</protein>
<accession>A0A345MP94</accession>
<keyword evidence="3" id="KW-1185">Reference proteome</keyword>
<evidence type="ECO:0000313" key="2">
    <source>
        <dbReference type="EMBL" id="AXH73194.1"/>
    </source>
</evidence>
<feature type="compositionally biased region" description="Basic residues" evidence="1">
    <location>
        <begin position="1"/>
        <end position="25"/>
    </location>
</feature>
<dbReference type="Proteomes" id="UP000276259">
    <property type="component" value="Segment"/>
</dbReference>
<dbReference type="InterPro" id="IPR057959">
    <property type="entry name" value="Shotoku_capsid"/>
</dbReference>
<feature type="region of interest" description="Disordered" evidence="1">
    <location>
        <begin position="1"/>
        <end position="74"/>
    </location>
</feature>
<dbReference type="EMBL" id="MH616678">
    <property type="protein sequence ID" value="AXH73194.1"/>
    <property type="molecule type" value="Genomic_DNA"/>
</dbReference>
<sequence>MVKRKRTIGGPRRKSTRQTKKRTKWTSRSYTPAPKPKKRKASKPRYAAQHHAYMKSPFSKNASKQPKIPDGAFTTSMGRAFETIAEIQNAVGNETIDIVLFPGFGIGAAIQNTTAAATMDGVQPIALDHSTNWLGSADTSKSVDNESEIARWRLVAQSLQLLLVNSAEENNGWYETCRFTPAQFMADYVVRNTDGNNIENLTNAALCPHNKFFTDHITDMVMTNQRGYCLGKLTDLGKKEFLLHNISPKDDGIINMQETYNNSFANGTYDAINKLHSWTPDHDAQIMMRLLDQGTSLNSHDMILIRLHCRSNTGTSPNTGSKFVLRLGAGHEVEYTPKSPLHTFMTESPTVTGTNKLKDDANNKPDAVTSAPFTLGGG</sequence>
<dbReference type="Pfam" id="PF25628">
    <property type="entry name" value="Shotoku_capsid"/>
    <property type="match status" value="1"/>
</dbReference>
<proteinExistence type="predicted"/>
<evidence type="ECO:0008006" key="4">
    <source>
        <dbReference type="Google" id="ProtNLM"/>
    </source>
</evidence>
<dbReference type="KEGG" id="vg:80521744"/>
<name>A0A345MP94_9VIRU</name>
<reference evidence="2 3" key="1">
    <citation type="submission" date="2018-07" db="EMBL/GenBank/DDBJ databases">
        <title>Uncovering a Universe of Circular DNA Viruses in Animal Metagenomes.</title>
        <authorList>
            <person name="Tisza M."/>
            <person name="Buck C."/>
            <person name="Pastrana D."/>
            <person name="Welch N."/>
            <person name="Peretti A."/>
        </authorList>
    </citation>
    <scope>NUCLEOTIDE SEQUENCE [LARGE SCALE GENOMIC DNA]</scope>
    <source>
        <strain evidence="2">Ctdc18</strain>
    </source>
</reference>
<evidence type="ECO:0000313" key="3">
    <source>
        <dbReference type="Proteomes" id="UP000276259"/>
    </source>
</evidence>